<dbReference type="InterPro" id="IPR032000">
    <property type="entry name" value="Albumin_I_a"/>
</dbReference>
<reference evidence="11" key="3">
    <citation type="submission" date="2015-04" db="UniProtKB">
        <authorList>
            <consortium name="EnsemblPlants"/>
        </authorList>
    </citation>
    <scope>IDENTIFICATION</scope>
    <source>
        <strain evidence="11">cv. Jemalong A17</strain>
    </source>
</reference>
<keyword evidence="7" id="KW-0732">Signal</keyword>
<dbReference type="GO" id="GO:0090729">
    <property type="term" value="F:toxin activity"/>
    <property type="evidence" value="ECO:0007669"/>
    <property type="project" value="UniProtKB-KW"/>
</dbReference>
<dbReference type="Proteomes" id="UP000265566">
    <property type="component" value="Chromosome 6"/>
</dbReference>
<reference evidence="10" key="4">
    <citation type="journal article" date="2018" name="Nat. Plants">
        <title>Whole-genome landscape of Medicago truncatula symbiotic genes.</title>
        <authorList>
            <person name="Pecrix Y."/>
            <person name="Gamas P."/>
            <person name="Carrere S."/>
        </authorList>
    </citation>
    <scope>NUCLEOTIDE SEQUENCE</scope>
    <source>
        <tissue evidence="10">Leaves</tissue>
    </source>
</reference>
<evidence type="ECO:0000256" key="3">
    <source>
        <dbReference type="ARBA" id="ARBA00022854"/>
    </source>
</evidence>
<gene>
    <name evidence="11" type="primary">25495596</name>
    <name evidence="9" type="ordered locus">MTR_6g017150</name>
    <name evidence="10" type="ORF">MtrunA17_Chr6g0456951</name>
</gene>
<evidence type="ECO:0000256" key="5">
    <source>
        <dbReference type="ARBA" id="ARBA00023157"/>
    </source>
</evidence>
<keyword evidence="2" id="KW-0758">Storage protein</keyword>
<evidence type="ECO:0000313" key="11">
    <source>
        <dbReference type="EnsemblPlants" id="KEH25315"/>
    </source>
</evidence>
<dbReference type="EMBL" id="CM001222">
    <property type="protein sequence ID" value="KEH25315.1"/>
    <property type="molecule type" value="Genomic_DNA"/>
</dbReference>
<evidence type="ECO:0000256" key="6">
    <source>
        <dbReference type="ARBA" id="ARBA00045181"/>
    </source>
</evidence>
<keyword evidence="4" id="KW-0708">Seed storage protein</keyword>
<organism evidence="9 12">
    <name type="scientific">Medicago truncatula</name>
    <name type="common">Barrel medic</name>
    <name type="synonym">Medicago tribuloides</name>
    <dbReference type="NCBI Taxonomy" id="3880"/>
    <lineage>
        <taxon>Eukaryota</taxon>
        <taxon>Viridiplantae</taxon>
        <taxon>Streptophyta</taxon>
        <taxon>Embryophyta</taxon>
        <taxon>Tracheophyta</taxon>
        <taxon>Spermatophyta</taxon>
        <taxon>Magnoliopsida</taxon>
        <taxon>eudicotyledons</taxon>
        <taxon>Gunneridae</taxon>
        <taxon>Pentapetalae</taxon>
        <taxon>rosids</taxon>
        <taxon>fabids</taxon>
        <taxon>Fabales</taxon>
        <taxon>Fabaceae</taxon>
        <taxon>Papilionoideae</taxon>
        <taxon>50 kb inversion clade</taxon>
        <taxon>NPAAA clade</taxon>
        <taxon>Hologalegina</taxon>
        <taxon>IRL clade</taxon>
        <taxon>Trifolieae</taxon>
        <taxon>Medicago</taxon>
    </lineage>
</organism>
<dbReference type="HOGENOM" id="CLU_142503_0_0_1"/>
<protein>
    <submittedName>
        <fullName evidence="9">Leginsulin/Albumin-1</fullName>
    </submittedName>
    <submittedName>
        <fullName evidence="10">Putative albumin I</fullName>
    </submittedName>
</protein>
<dbReference type="KEGG" id="mtr:25495596"/>
<dbReference type="InterPro" id="IPR012512">
    <property type="entry name" value="Albumin_I"/>
</dbReference>
<dbReference type="Gramene" id="rna34675">
    <property type="protein sequence ID" value="RHN50397.1"/>
    <property type="gene ID" value="gene34675"/>
</dbReference>
<feature type="chain" id="PRO_5014499666" evidence="7">
    <location>
        <begin position="29"/>
        <end position="139"/>
    </location>
</feature>
<reference evidence="9 12" key="2">
    <citation type="journal article" date="2014" name="BMC Genomics">
        <title>An improved genome release (version Mt4.0) for the model legume Medicago truncatula.</title>
        <authorList>
            <person name="Tang H."/>
            <person name="Krishnakumar V."/>
            <person name="Bidwell S."/>
            <person name="Rosen B."/>
            <person name="Chan A."/>
            <person name="Zhou S."/>
            <person name="Gentzbittel L."/>
            <person name="Childs K.L."/>
            <person name="Yandell M."/>
            <person name="Gundlach H."/>
            <person name="Mayer K.F."/>
            <person name="Schwartz D.C."/>
            <person name="Town C.D."/>
        </authorList>
    </citation>
    <scope>GENOME REANNOTATION</scope>
    <source>
        <strain evidence="9">A17</strain>
        <strain evidence="11 12">cv. Jemalong A17</strain>
    </source>
</reference>
<dbReference type="Pfam" id="PF16720">
    <property type="entry name" value="Albumin_I_a"/>
    <property type="match status" value="1"/>
</dbReference>
<evidence type="ECO:0000256" key="1">
    <source>
        <dbReference type="ARBA" id="ARBA00022656"/>
    </source>
</evidence>
<evidence type="ECO:0000313" key="9">
    <source>
        <dbReference type="EMBL" id="KEH25315.1"/>
    </source>
</evidence>
<dbReference type="GO" id="GO:0045735">
    <property type="term" value="F:nutrient reservoir activity"/>
    <property type="evidence" value="ECO:0007669"/>
    <property type="project" value="UniProtKB-KW"/>
</dbReference>
<keyword evidence="5" id="KW-1015">Disulfide bond</keyword>
<evidence type="ECO:0000256" key="7">
    <source>
        <dbReference type="SAM" id="SignalP"/>
    </source>
</evidence>
<feature type="domain" description="Albumin I chain a" evidence="8">
    <location>
        <begin position="73"/>
        <end position="118"/>
    </location>
</feature>
<evidence type="ECO:0000256" key="4">
    <source>
        <dbReference type="ARBA" id="ARBA00023129"/>
    </source>
</evidence>
<evidence type="ECO:0000313" key="12">
    <source>
        <dbReference type="Proteomes" id="UP000002051"/>
    </source>
</evidence>
<proteinExistence type="predicted"/>
<evidence type="ECO:0000256" key="2">
    <source>
        <dbReference type="ARBA" id="ARBA00022761"/>
    </source>
</evidence>
<name>A0A072UHP7_MEDTR</name>
<sequence length="139" mass="15615">MAYVRLIPLVVFLLAIFSTFSMKKLVIAADCSGICSPFEMPPCRSSDCRCIPIALIGGFCINPISSIMKMVEEHPNLCQSHVDCTKKKSGSFCARYPNPNIEYGWYFASNSEARDVFFNISSNSELTKDLLKMHSTTYY</sequence>
<feature type="signal peptide" evidence="7">
    <location>
        <begin position="1"/>
        <end position="28"/>
    </location>
</feature>
<dbReference type="Proteomes" id="UP000002051">
    <property type="component" value="Chromosome 6"/>
</dbReference>
<reference evidence="9 12" key="1">
    <citation type="journal article" date="2011" name="Nature">
        <title>The Medicago genome provides insight into the evolution of rhizobial symbioses.</title>
        <authorList>
            <person name="Young N.D."/>
            <person name="Debelle F."/>
            <person name="Oldroyd G.E."/>
            <person name="Geurts R."/>
            <person name="Cannon S.B."/>
            <person name="Udvardi M.K."/>
            <person name="Benedito V.A."/>
            <person name="Mayer K.F."/>
            <person name="Gouzy J."/>
            <person name="Schoof H."/>
            <person name="Van de Peer Y."/>
            <person name="Proost S."/>
            <person name="Cook D.R."/>
            <person name="Meyers B.C."/>
            <person name="Spannagl M."/>
            <person name="Cheung F."/>
            <person name="De Mita S."/>
            <person name="Krishnakumar V."/>
            <person name="Gundlach H."/>
            <person name="Zhou S."/>
            <person name="Mudge J."/>
            <person name="Bharti A.K."/>
            <person name="Murray J.D."/>
            <person name="Naoumkina M.A."/>
            <person name="Rosen B."/>
            <person name="Silverstein K.A."/>
            <person name="Tang H."/>
            <person name="Rombauts S."/>
            <person name="Zhao P.X."/>
            <person name="Zhou P."/>
            <person name="Barbe V."/>
            <person name="Bardou P."/>
            <person name="Bechner M."/>
            <person name="Bellec A."/>
            <person name="Berger A."/>
            <person name="Berges H."/>
            <person name="Bidwell S."/>
            <person name="Bisseling T."/>
            <person name="Choisne N."/>
            <person name="Couloux A."/>
            <person name="Denny R."/>
            <person name="Deshpande S."/>
            <person name="Dai X."/>
            <person name="Doyle J.J."/>
            <person name="Dudez A.M."/>
            <person name="Farmer A.D."/>
            <person name="Fouteau S."/>
            <person name="Franken C."/>
            <person name="Gibelin C."/>
            <person name="Gish J."/>
            <person name="Goldstein S."/>
            <person name="Gonzalez A.J."/>
            <person name="Green P.J."/>
            <person name="Hallab A."/>
            <person name="Hartog M."/>
            <person name="Hua A."/>
            <person name="Humphray S.J."/>
            <person name="Jeong D.H."/>
            <person name="Jing Y."/>
            <person name="Jocker A."/>
            <person name="Kenton S.M."/>
            <person name="Kim D.J."/>
            <person name="Klee K."/>
            <person name="Lai H."/>
            <person name="Lang C."/>
            <person name="Lin S."/>
            <person name="Macmil S.L."/>
            <person name="Magdelenat G."/>
            <person name="Matthews L."/>
            <person name="McCorrison J."/>
            <person name="Monaghan E.L."/>
            <person name="Mun J.H."/>
            <person name="Najar F.Z."/>
            <person name="Nicholson C."/>
            <person name="Noirot C."/>
            <person name="O'Bleness M."/>
            <person name="Paule C.R."/>
            <person name="Poulain J."/>
            <person name="Prion F."/>
            <person name="Qin B."/>
            <person name="Qu C."/>
            <person name="Retzel E.F."/>
            <person name="Riddle C."/>
            <person name="Sallet E."/>
            <person name="Samain S."/>
            <person name="Samson N."/>
            <person name="Sanders I."/>
            <person name="Saurat O."/>
            <person name="Scarpelli C."/>
            <person name="Schiex T."/>
            <person name="Segurens B."/>
            <person name="Severin A.J."/>
            <person name="Sherrier D.J."/>
            <person name="Shi R."/>
            <person name="Sims S."/>
            <person name="Singer S.R."/>
            <person name="Sinharoy S."/>
            <person name="Sterck L."/>
            <person name="Viollet A."/>
            <person name="Wang B.B."/>
            <person name="Wang K."/>
            <person name="Wang M."/>
            <person name="Wang X."/>
            <person name="Warfsmann J."/>
            <person name="Weissenbach J."/>
            <person name="White D.D."/>
            <person name="White J.D."/>
            <person name="Wiley G.B."/>
            <person name="Wincker P."/>
            <person name="Xing Y."/>
            <person name="Yang L."/>
            <person name="Yao Z."/>
            <person name="Ying F."/>
            <person name="Zhai J."/>
            <person name="Zhou L."/>
            <person name="Zuber A."/>
            <person name="Denarie J."/>
            <person name="Dixon R.A."/>
            <person name="May G.D."/>
            <person name="Schwartz D.C."/>
            <person name="Rogers J."/>
            <person name="Quetier F."/>
            <person name="Town C.D."/>
            <person name="Roe B.A."/>
        </authorList>
    </citation>
    <scope>NUCLEOTIDE SEQUENCE [LARGE SCALE GENOMIC DNA]</scope>
    <source>
        <strain evidence="9">A17</strain>
        <strain evidence="11 12">cv. Jemalong A17</strain>
    </source>
</reference>
<keyword evidence="1" id="KW-0800">Toxin</keyword>
<dbReference type="SUPFAM" id="SSF57059">
    <property type="entry name" value="omega toxin-like"/>
    <property type="match status" value="1"/>
</dbReference>
<comment type="function">
    <text evidence="6">PA1b binds to basic 7S globulin (BG) and stimulates its phosphorylation activity. Involved in the signal transduction system to regulate the growth and differentiation as a hormone peptide. Toxic to various insects through binding to a high affinity binding site in the insect gut.</text>
</comment>
<dbReference type="AlphaFoldDB" id="A0A072UHP7"/>
<evidence type="ECO:0000259" key="8">
    <source>
        <dbReference type="Pfam" id="PF16720"/>
    </source>
</evidence>
<keyword evidence="12" id="KW-1185">Reference proteome</keyword>
<dbReference type="Pfam" id="PF08027">
    <property type="entry name" value="Albumin_I"/>
    <property type="match status" value="1"/>
</dbReference>
<dbReference type="PaxDb" id="3880-AES84198"/>
<accession>A0A072UHP7</accession>
<dbReference type="EMBL" id="PSQE01000006">
    <property type="protein sequence ID" value="RHN50397.1"/>
    <property type="molecule type" value="Genomic_DNA"/>
</dbReference>
<evidence type="ECO:0000313" key="10">
    <source>
        <dbReference type="EMBL" id="RHN50397.1"/>
    </source>
</evidence>
<dbReference type="EnsemblPlants" id="KEH25315">
    <property type="protein sequence ID" value="KEH25315"/>
    <property type="gene ID" value="MTR_6g017150"/>
</dbReference>
<dbReference type="OrthoDB" id="1373055at2759"/>
<keyword evidence="3" id="KW-0960">Knottin</keyword>